<gene>
    <name evidence="4" type="ORF">KUTeg_015032</name>
</gene>
<keyword evidence="3" id="KW-0175">Coiled coil</keyword>
<keyword evidence="1" id="KW-0547">Nucleotide-binding</keyword>
<dbReference type="EMBL" id="JARBDR010000793">
    <property type="protein sequence ID" value="KAJ8306948.1"/>
    <property type="molecule type" value="Genomic_DNA"/>
</dbReference>
<name>A0ABQ9ENY4_TEGGR</name>
<evidence type="ECO:0000256" key="3">
    <source>
        <dbReference type="SAM" id="Coils"/>
    </source>
</evidence>
<dbReference type="PANTHER" id="PTHR11920">
    <property type="entry name" value="GUANYLYL CYCLASE"/>
    <property type="match status" value="1"/>
</dbReference>
<evidence type="ECO:0000313" key="5">
    <source>
        <dbReference type="Proteomes" id="UP001217089"/>
    </source>
</evidence>
<dbReference type="PANTHER" id="PTHR11920:SF494">
    <property type="entry name" value="ATRIAL NATRIURETIC PEPTIDE RECEPTOR 2"/>
    <property type="match status" value="1"/>
</dbReference>
<keyword evidence="5" id="KW-1185">Reference proteome</keyword>
<dbReference type="InterPro" id="IPR050401">
    <property type="entry name" value="Cyclic_nucleotide_synthase"/>
</dbReference>
<comment type="caution">
    <text evidence="4">The sequence shown here is derived from an EMBL/GenBank/DDBJ whole genome shotgun (WGS) entry which is preliminary data.</text>
</comment>
<protein>
    <submittedName>
        <fullName evidence="4">Uncharacterized protein</fullName>
    </submittedName>
</protein>
<dbReference type="Gene3D" id="6.10.250.780">
    <property type="match status" value="1"/>
</dbReference>
<evidence type="ECO:0000256" key="1">
    <source>
        <dbReference type="ARBA" id="ARBA00022741"/>
    </source>
</evidence>
<dbReference type="Gene3D" id="1.10.510.10">
    <property type="entry name" value="Transferase(Phosphotransferase) domain 1"/>
    <property type="match status" value="1"/>
</dbReference>
<proteinExistence type="predicted"/>
<dbReference type="Proteomes" id="UP001217089">
    <property type="component" value="Unassembled WGS sequence"/>
</dbReference>
<accession>A0ABQ9ENY4</accession>
<keyword evidence="2" id="KW-0456">Lyase</keyword>
<reference evidence="4 5" key="1">
    <citation type="submission" date="2022-12" db="EMBL/GenBank/DDBJ databases">
        <title>Chromosome-level genome of Tegillarca granosa.</title>
        <authorList>
            <person name="Kim J."/>
        </authorList>
    </citation>
    <scope>NUCLEOTIDE SEQUENCE [LARGE SCALE GENOMIC DNA]</scope>
    <source>
        <strain evidence="4">Teg-2019</strain>
        <tissue evidence="4">Adductor muscle</tissue>
    </source>
</reference>
<organism evidence="4 5">
    <name type="scientific">Tegillarca granosa</name>
    <name type="common">Malaysian cockle</name>
    <name type="synonym">Anadara granosa</name>
    <dbReference type="NCBI Taxonomy" id="220873"/>
    <lineage>
        <taxon>Eukaryota</taxon>
        <taxon>Metazoa</taxon>
        <taxon>Spiralia</taxon>
        <taxon>Lophotrochozoa</taxon>
        <taxon>Mollusca</taxon>
        <taxon>Bivalvia</taxon>
        <taxon>Autobranchia</taxon>
        <taxon>Pteriomorphia</taxon>
        <taxon>Arcoida</taxon>
        <taxon>Arcoidea</taxon>
        <taxon>Arcidae</taxon>
        <taxon>Tegillarca</taxon>
    </lineage>
</organism>
<feature type="coiled-coil region" evidence="3">
    <location>
        <begin position="83"/>
        <end position="110"/>
    </location>
</feature>
<evidence type="ECO:0000313" key="4">
    <source>
        <dbReference type="EMBL" id="KAJ8306948.1"/>
    </source>
</evidence>
<evidence type="ECO:0000256" key="2">
    <source>
        <dbReference type="ARBA" id="ARBA00023239"/>
    </source>
</evidence>
<sequence length="127" mass="14704">MEPYEEEREISTIDEIIQKVKTSSSPPFRPKIPSTIDNSSSVMAIINIMQECWNEDNNVRPSFPSIKKKLSDVTGISASHNFLDALLRRMEQYANNLEDLVEERTQAFLDEKRKSEELLYEILPRQG</sequence>